<dbReference type="AlphaFoldDB" id="A0A816ANR9"/>
<evidence type="ECO:0000256" key="1">
    <source>
        <dbReference type="SAM" id="MobiDB-lite"/>
    </source>
</evidence>
<reference evidence="2" key="1">
    <citation type="submission" date="2021-02" db="EMBL/GenBank/DDBJ databases">
        <authorList>
            <person name="Nowell W R."/>
        </authorList>
    </citation>
    <scope>NUCLEOTIDE SEQUENCE</scope>
</reference>
<name>A0A816ANR9_ADIRI</name>
<sequence>MANSDTVHRSSDDSSAYDDCLDQQRKFREDTEGIIQTQDLLCQKLKSLISQLSADVIFDLIKELHEFKVKSDQIEQTATAVQHQLQHLINDDTQDLKGQLMAISNAFNPELNDHLENDIEHLKEDVEQLKLLFEEIKHHSRRRRQSHSQPSTRTMDSLQSTGQNCLLSLAGLPKESITPQTTAHTTLSNLLVRQISPSIIDLNENDFDISEERPEEKVIEINSSEQAPKISHKIRLSNNIVKWLRGPLKFAVDGTFYVVDLFARNTHISESVVKAVKQGAAKQNQFTSTEHPSDELFRSPFIEITPDWKYAGANDDQGYSSDSFWIKDPQNQRLLVKIQDHALCAVNEWLAYVLGKLLGLPINEVQIAIYEDKLVSLHKDVAEEDEQTLTYMDLPKKIQQIVITDPLLEGMDLFDHIIQNVDRNPRNILITIPKDTSVEEENVKLKIHLIDHSPCFGMGKLNGLSVFANKFHSQHLAVVKFDPIGQAKKFEQYLC</sequence>
<dbReference type="EMBL" id="CAJNOR010006631">
    <property type="protein sequence ID" value="CAF1599962.1"/>
    <property type="molecule type" value="Genomic_DNA"/>
</dbReference>
<organism evidence="2 3">
    <name type="scientific">Adineta ricciae</name>
    <name type="common">Rotifer</name>
    <dbReference type="NCBI Taxonomy" id="249248"/>
    <lineage>
        <taxon>Eukaryota</taxon>
        <taxon>Metazoa</taxon>
        <taxon>Spiralia</taxon>
        <taxon>Gnathifera</taxon>
        <taxon>Rotifera</taxon>
        <taxon>Eurotatoria</taxon>
        <taxon>Bdelloidea</taxon>
        <taxon>Adinetida</taxon>
        <taxon>Adinetidae</taxon>
        <taxon>Adineta</taxon>
    </lineage>
</organism>
<accession>A0A816ANR9</accession>
<evidence type="ECO:0000313" key="3">
    <source>
        <dbReference type="Proteomes" id="UP000663828"/>
    </source>
</evidence>
<proteinExistence type="predicted"/>
<comment type="caution">
    <text evidence="2">The sequence shown here is derived from an EMBL/GenBank/DDBJ whole genome shotgun (WGS) entry which is preliminary data.</text>
</comment>
<feature type="non-terminal residue" evidence="2">
    <location>
        <position position="495"/>
    </location>
</feature>
<gene>
    <name evidence="2" type="ORF">XAT740_LOCUS47586</name>
</gene>
<evidence type="ECO:0000313" key="2">
    <source>
        <dbReference type="EMBL" id="CAF1599962.1"/>
    </source>
</evidence>
<protein>
    <submittedName>
        <fullName evidence="2">Uncharacterized protein</fullName>
    </submittedName>
</protein>
<feature type="region of interest" description="Disordered" evidence="1">
    <location>
        <begin position="138"/>
        <end position="158"/>
    </location>
</feature>
<keyword evidence="3" id="KW-1185">Reference proteome</keyword>
<dbReference type="Proteomes" id="UP000663828">
    <property type="component" value="Unassembled WGS sequence"/>
</dbReference>